<gene>
    <name evidence="8" type="ORF">FYJ58_05385</name>
</gene>
<evidence type="ECO:0000259" key="7">
    <source>
        <dbReference type="Pfam" id="PF02687"/>
    </source>
</evidence>
<keyword evidence="2 6" id="KW-1003">Cell membrane</keyword>
<protein>
    <submittedName>
        <fullName evidence="8">ABC transporter permease</fullName>
    </submittedName>
</protein>
<name>A0A6L5XXI6_9FIRM</name>
<comment type="caution">
    <text evidence="8">The sequence shown here is derived from an EMBL/GenBank/DDBJ whole genome shotgun (WGS) entry which is preliminary data.</text>
</comment>
<dbReference type="Pfam" id="PF02687">
    <property type="entry name" value="FtsX"/>
    <property type="match status" value="1"/>
</dbReference>
<dbReference type="GO" id="GO:0005886">
    <property type="term" value="C:plasma membrane"/>
    <property type="evidence" value="ECO:0007669"/>
    <property type="project" value="UniProtKB-SubCell"/>
</dbReference>
<feature type="transmembrane region" description="Helical" evidence="6">
    <location>
        <begin position="113"/>
        <end position="142"/>
    </location>
</feature>
<feature type="transmembrane region" description="Helical" evidence="6">
    <location>
        <begin position="546"/>
        <end position="571"/>
    </location>
</feature>
<feature type="transmembrane region" description="Helical" evidence="6">
    <location>
        <begin position="204"/>
        <end position="224"/>
    </location>
</feature>
<feature type="domain" description="ABC3 transporter permease C-terminal" evidence="7">
    <location>
        <begin position="64"/>
        <end position="175"/>
    </location>
</feature>
<sequence length="671" mass="76050">MLFKLSIKNMKKSIQDYAIYFLTLVLGVGIFYVFNSLDSQKAILELSESTKAIVDLLMTLLGGVSVFVSFILGFLIIYANNFLIKRRKREFGIYMTLGMGKGSISKILVTETLIIGVISLGVGLLLGVFASQFMSIFVAKMFEADMTAYTFAFSSKAAVKTIVYFGIMYLSVLLFNTITISRYKLIDLITAVKQNEKIKIKNPMIAVITFLISVCALGYAYYNVTVKYLDLNETKLMIMIVIGCVSTFLFFWSLSGFLLKMLQGNKRFYLKNLNMFVMRQVNSKINTTVFSMTVICLMLFVTIGVLSTGVSLNESFTENLKKSTPKDICIENMIDGEKQNDKTVKEILEENDFDMSLFLPDYVDATAYETEEITWKQTLSNVKEDLTKQFPMIRWDSKEFIVGISDYNKIARFYGIKTYDLKENEYMVLCTFKSMKEIRDKSLQNGMELRLNGKTYQAKYKECKDGYLNMSQSNTNMGIIVVPDEVIKNDKTLFKASNCFAADYNGTTDKEKAEIEKKVTNFFEQKKIKQCLIDTKLSLYESSRGLSAIVTFIAIYLGIIFLISSAALLALKELSESADNKERYEILRKIGTDQKMINRALFSQIGIFFLIPLLLAAVHSIFGIIFANKMMVTFGEASLLHSILITAAVIVVVYGGYFIATYIESKKIIQN</sequence>
<keyword evidence="4 6" id="KW-1133">Transmembrane helix</keyword>
<dbReference type="RefSeq" id="WP_154518688.1">
    <property type="nucleotide sequence ID" value="NZ_VUMT01000006.1"/>
</dbReference>
<dbReference type="GO" id="GO:0055085">
    <property type="term" value="P:transmembrane transport"/>
    <property type="evidence" value="ECO:0007669"/>
    <property type="project" value="UniProtKB-UniRule"/>
</dbReference>
<feature type="transmembrane region" description="Helical" evidence="6">
    <location>
        <begin position="639"/>
        <end position="663"/>
    </location>
</feature>
<dbReference type="InterPro" id="IPR027022">
    <property type="entry name" value="ABC_permease_BceB-typ"/>
</dbReference>
<evidence type="ECO:0000313" key="8">
    <source>
        <dbReference type="EMBL" id="MSS63309.1"/>
    </source>
</evidence>
<reference evidence="8 9" key="1">
    <citation type="submission" date="2019-08" db="EMBL/GenBank/DDBJ databases">
        <title>In-depth cultivation of the pig gut microbiome towards novel bacterial diversity and tailored functional studies.</title>
        <authorList>
            <person name="Wylensek D."/>
            <person name="Hitch T.C.A."/>
            <person name="Clavel T."/>
        </authorList>
    </citation>
    <scope>NUCLEOTIDE SEQUENCE [LARGE SCALE GENOMIC DNA]</scope>
    <source>
        <strain evidence="8 9">WCA-693-APC-MOT-I</strain>
    </source>
</reference>
<comment type="similarity">
    <text evidence="6">Belongs to the ABC-4 integral membrane protein family.</text>
</comment>
<comment type="subcellular location">
    <subcellularLocation>
        <location evidence="1 6">Cell membrane</location>
        <topology evidence="1 6">Multi-pass membrane protein</topology>
    </subcellularLocation>
</comment>
<evidence type="ECO:0000256" key="5">
    <source>
        <dbReference type="ARBA" id="ARBA00023136"/>
    </source>
</evidence>
<dbReference type="InterPro" id="IPR052536">
    <property type="entry name" value="ABC-4_Integral_Memb_Prot"/>
</dbReference>
<evidence type="ECO:0000256" key="6">
    <source>
        <dbReference type="PIRNR" id="PIRNR018968"/>
    </source>
</evidence>
<evidence type="ECO:0000256" key="1">
    <source>
        <dbReference type="ARBA" id="ARBA00004651"/>
    </source>
</evidence>
<proteinExistence type="inferred from homology"/>
<dbReference type="EMBL" id="VUMT01000006">
    <property type="protein sequence ID" value="MSS63309.1"/>
    <property type="molecule type" value="Genomic_DNA"/>
</dbReference>
<organism evidence="8 9">
    <name type="scientific">Velocimicrobium porci</name>
    <dbReference type="NCBI Taxonomy" id="2606634"/>
    <lineage>
        <taxon>Bacteria</taxon>
        <taxon>Bacillati</taxon>
        <taxon>Bacillota</taxon>
        <taxon>Clostridia</taxon>
        <taxon>Lachnospirales</taxon>
        <taxon>Lachnospiraceae</taxon>
        <taxon>Velocimicrobium</taxon>
    </lineage>
</organism>
<evidence type="ECO:0000256" key="2">
    <source>
        <dbReference type="ARBA" id="ARBA00022475"/>
    </source>
</evidence>
<evidence type="ECO:0000313" key="9">
    <source>
        <dbReference type="Proteomes" id="UP000482209"/>
    </source>
</evidence>
<feature type="transmembrane region" description="Helical" evidence="6">
    <location>
        <begin position="162"/>
        <end position="183"/>
    </location>
</feature>
<feature type="transmembrane region" description="Helical" evidence="6">
    <location>
        <begin position="285"/>
        <end position="306"/>
    </location>
</feature>
<feature type="transmembrane region" description="Helical" evidence="6">
    <location>
        <begin position="236"/>
        <end position="259"/>
    </location>
</feature>
<dbReference type="PIRSF" id="PIRSF018968">
    <property type="entry name" value="ABC_permease_BceB"/>
    <property type="match status" value="1"/>
</dbReference>
<feature type="transmembrane region" description="Helical" evidence="6">
    <location>
        <begin position="57"/>
        <end position="79"/>
    </location>
</feature>
<evidence type="ECO:0000256" key="4">
    <source>
        <dbReference type="ARBA" id="ARBA00022989"/>
    </source>
</evidence>
<dbReference type="InterPro" id="IPR003838">
    <property type="entry name" value="ABC3_permease_C"/>
</dbReference>
<feature type="transmembrane region" description="Helical" evidence="6">
    <location>
        <begin position="17"/>
        <end position="37"/>
    </location>
</feature>
<dbReference type="PANTHER" id="PTHR46795">
    <property type="entry name" value="ABC TRANSPORTER PERMEASE-RELATED-RELATED"/>
    <property type="match status" value="1"/>
</dbReference>
<keyword evidence="3 6" id="KW-0812">Transmembrane</keyword>
<keyword evidence="9" id="KW-1185">Reference proteome</keyword>
<dbReference type="AlphaFoldDB" id="A0A6L5XXI6"/>
<feature type="transmembrane region" description="Helical" evidence="6">
    <location>
        <begin position="605"/>
        <end position="627"/>
    </location>
</feature>
<accession>A0A6L5XXI6</accession>
<keyword evidence="5 6" id="KW-0472">Membrane</keyword>
<dbReference type="PANTHER" id="PTHR46795:SF3">
    <property type="entry name" value="ABC TRANSPORTER PERMEASE"/>
    <property type="match status" value="1"/>
</dbReference>
<keyword evidence="6" id="KW-0813">Transport</keyword>
<dbReference type="Proteomes" id="UP000482209">
    <property type="component" value="Unassembled WGS sequence"/>
</dbReference>
<evidence type="ECO:0000256" key="3">
    <source>
        <dbReference type="ARBA" id="ARBA00022692"/>
    </source>
</evidence>